<protein>
    <submittedName>
        <fullName evidence="1">Uncharacterized protein</fullName>
    </submittedName>
</protein>
<evidence type="ECO:0000313" key="1">
    <source>
        <dbReference type="EMBL" id="GIQ82863.1"/>
    </source>
</evidence>
<evidence type="ECO:0000313" key="2">
    <source>
        <dbReference type="Proteomes" id="UP000265618"/>
    </source>
</evidence>
<accession>A0A9K3CTA8</accession>
<feature type="non-terminal residue" evidence="1">
    <location>
        <position position="1"/>
    </location>
</feature>
<name>A0A9K3CTA8_9EUKA</name>
<reference evidence="1 2" key="1">
    <citation type="journal article" date="2018" name="PLoS ONE">
        <title>The draft genome of Kipferlia bialata reveals reductive genome evolution in fornicate parasites.</title>
        <authorList>
            <person name="Tanifuji G."/>
            <person name="Takabayashi S."/>
            <person name="Kume K."/>
            <person name="Takagi M."/>
            <person name="Nakayama T."/>
            <person name="Kamikawa R."/>
            <person name="Inagaki Y."/>
            <person name="Hashimoto T."/>
        </authorList>
    </citation>
    <scope>NUCLEOTIDE SEQUENCE [LARGE SCALE GENOMIC DNA]</scope>
    <source>
        <strain evidence="1">NY0173</strain>
    </source>
</reference>
<keyword evidence="2" id="KW-1185">Reference proteome</keyword>
<dbReference type="EMBL" id="BDIP01000841">
    <property type="protein sequence ID" value="GIQ82863.1"/>
    <property type="molecule type" value="Genomic_DNA"/>
</dbReference>
<proteinExistence type="predicted"/>
<comment type="caution">
    <text evidence="1">The sequence shown here is derived from an EMBL/GenBank/DDBJ whole genome shotgun (WGS) entry which is preliminary data.</text>
</comment>
<organism evidence="1 2">
    <name type="scientific">Kipferlia bialata</name>
    <dbReference type="NCBI Taxonomy" id="797122"/>
    <lineage>
        <taxon>Eukaryota</taxon>
        <taxon>Metamonada</taxon>
        <taxon>Carpediemonas-like organisms</taxon>
        <taxon>Kipferlia</taxon>
    </lineage>
</organism>
<sequence>MPGFLGHVSPHLRPRTTLPMAKAAQRPSVMAGLPMDPFQLCSEPVICASNKNSPEKERPAVPGVRPIIFARGPAQ</sequence>
<gene>
    <name evidence="1" type="ORF">KIPB_004082</name>
</gene>
<dbReference type="AlphaFoldDB" id="A0A9K3CTA8"/>
<dbReference type="Proteomes" id="UP000265618">
    <property type="component" value="Unassembled WGS sequence"/>
</dbReference>